<dbReference type="AlphaFoldDB" id="A0A7Y9ZCS7"/>
<gene>
    <name evidence="1" type="ORF">BJ993_000094</name>
</gene>
<reference evidence="1 2" key="1">
    <citation type="submission" date="2020-07" db="EMBL/GenBank/DDBJ databases">
        <title>Sequencing the genomes of 1000 actinobacteria strains.</title>
        <authorList>
            <person name="Klenk H.-P."/>
        </authorList>
    </citation>
    <scope>NUCLEOTIDE SEQUENCE [LARGE SCALE GENOMIC DNA]</scope>
    <source>
        <strain evidence="1 2">DSM 15131</strain>
    </source>
</reference>
<organism evidence="1 2">
    <name type="scientific">Nocardioides aromaticivorans</name>
    <dbReference type="NCBI Taxonomy" id="200618"/>
    <lineage>
        <taxon>Bacteria</taxon>
        <taxon>Bacillati</taxon>
        <taxon>Actinomycetota</taxon>
        <taxon>Actinomycetes</taxon>
        <taxon>Propionibacteriales</taxon>
        <taxon>Nocardioidaceae</taxon>
        <taxon>Nocardioides</taxon>
    </lineage>
</organism>
<protein>
    <submittedName>
        <fullName evidence="1">Uncharacterized protein</fullName>
    </submittedName>
</protein>
<name>A0A7Y9ZCS7_9ACTN</name>
<proteinExistence type="predicted"/>
<dbReference type="EMBL" id="JACBZM010000001">
    <property type="protein sequence ID" value="NYI43014.1"/>
    <property type="molecule type" value="Genomic_DNA"/>
</dbReference>
<comment type="caution">
    <text evidence="1">The sequence shown here is derived from an EMBL/GenBank/DDBJ whole genome shotgun (WGS) entry which is preliminary data.</text>
</comment>
<sequence length="29" mass="3295">MTSPGSWHAFTTAFMAWLATRSRPTARVR</sequence>
<accession>A0A7Y9ZCS7</accession>
<evidence type="ECO:0000313" key="2">
    <source>
        <dbReference type="Proteomes" id="UP000562045"/>
    </source>
</evidence>
<evidence type="ECO:0000313" key="1">
    <source>
        <dbReference type="EMBL" id="NYI43014.1"/>
    </source>
</evidence>
<dbReference type="Proteomes" id="UP000562045">
    <property type="component" value="Unassembled WGS sequence"/>
</dbReference>